<evidence type="ECO:0000256" key="4">
    <source>
        <dbReference type="ARBA" id="ARBA00022871"/>
    </source>
</evidence>
<evidence type="ECO:0000256" key="2">
    <source>
        <dbReference type="ARBA" id="ARBA00022490"/>
    </source>
</evidence>
<dbReference type="InterPro" id="IPR035437">
    <property type="entry name" value="SNase_OB-fold_sf"/>
</dbReference>
<dbReference type="AlphaFoldDB" id="A0AAW1TN75"/>
<evidence type="ECO:0000313" key="7">
    <source>
        <dbReference type="EMBL" id="KAK9869646.1"/>
    </source>
</evidence>
<comment type="caution">
    <text evidence="7">The sequence shown here is derived from an EMBL/GenBank/DDBJ whole genome shotgun (WGS) entry which is preliminary data.</text>
</comment>
<dbReference type="Proteomes" id="UP001431783">
    <property type="component" value="Unassembled WGS sequence"/>
</dbReference>
<evidence type="ECO:0000256" key="1">
    <source>
        <dbReference type="ARBA" id="ARBA00004496"/>
    </source>
</evidence>
<dbReference type="GO" id="GO:0030154">
    <property type="term" value="P:cell differentiation"/>
    <property type="evidence" value="ECO:0007669"/>
    <property type="project" value="UniProtKB-ARBA"/>
</dbReference>
<dbReference type="InterPro" id="IPR050621">
    <property type="entry name" value="Tudor_domain_containing"/>
</dbReference>
<dbReference type="PROSITE" id="PS51644">
    <property type="entry name" value="HTH_OST"/>
    <property type="match status" value="2"/>
</dbReference>
<keyword evidence="2" id="KW-0963">Cytoplasm</keyword>
<dbReference type="Gene3D" id="2.30.30.140">
    <property type="match status" value="1"/>
</dbReference>
<sequence>MDKSIEVKTILRSLLVSSPLKVTVFTLNKDFKELEGYDIPFRELGYNSLLHFLHSIPDVLLVNGTSLHSEVTLVVSEKVAHVNALVMKQKLPTKRRKGYIPRKSVINNPTNIIKMPSYPQRNMNSNRYHSDTFKEKSSQNECTIPKTILPFPRPLLSPPKKMFSHGHNLNSRINSSSFIKEKTDIASNQIRYHSYTFKEKSSQNECTIPKTILPFPRPLLSPPKKMFSHRPNLNSPTNSSSFIEEKTDVISDKNKEVEVKCTSNVQSQTEKLKLIKERINKGKVLRQQNSNNVNTSNITVTFGNHTNNDVRTVKIEKKNGCERIPQEIQINLQRLISRYPHGLSCSQLPSEYKKLYEQDLNFQDYGFANLIRLCMTLENIFNWEKESSYDYKLYDKRQPISKIRICSDDKFHETYSHINTEEINPFSIVPSESNEWDEYLEFVPEDALKLGKQIIRCCVNDFVIGHRVPIVVSAIYNPGKFWLYKDDGVLNNMMNSMQNYYRDNKARYLIPEFLLEVGLYCVVHTLGEFQRGLIVDLLSNIGGYVKIYFIDYGTLENISREKIWFLNREFSYLPSQAIQGKLSNIQPVKEAWSNESSLRFRDFVRGNHVLANISVIEEQKITVLLADSKSPFKFLNDVLVEEGYATYVDKPTVLDIATVPEKKRDISKLLDRIRIRKMMNLSIEDKVS</sequence>
<reference evidence="7 8" key="1">
    <citation type="submission" date="2023-03" db="EMBL/GenBank/DDBJ databases">
        <title>Genome insight into feeding habits of ladybird beetles.</title>
        <authorList>
            <person name="Li H.-S."/>
            <person name="Huang Y.-H."/>
            <person name="Pang H."/>
        </authorList>
    </citation>
    <scope>NUCLEOTIDE SEQUENCE [LARGE SCALE GENOMIC DNA]</scope>
    <source>
        <strain evidence="7">SYSU_2023b</strain>
        <tissue evidence="7">Whole body</tissue>
    </source>
</reference>
<dbReference type="InterPro" id="IPR002999">
    <property type="entry name" value="Tudor"/>
</dbReference>
<dbReference type="InterPro" id="IPR041966">
    <property type="entry name" value="LOTUS-like"/>
</dbReference>
<accession>A0AAW1TN75</accession>
<dbReference type="GO" id="GO:0005737">
    <property type="term" value="C:cytoplasm"/>
    <property type="evidence" value="ECO:0007669"/>
    <property type="project" value="UniProtKB-SubCell"/>
</dbReference>
<dbReference type="Pfam" id="PF00567">
    <property type="entry name" value="TUDOR"/>
    <property type="match status" value="1"/>
</dbReference>
<feature type="domain" description="HTH OST-type" evidence="6">
    <location>
        <begin position="324"/>
        <end position="397"/>
    </location>
</feature>
<keyword evidence="8" id="KW-1185">Reference proteome</keyword>
<comment type="subcellular location">
    <subcellularLocation>
        <location evidence="1">Cytoplasm</location>
    </subcellularLocation>
</comment>
<dbReference type="GO" id="GO:0007283">
    <property type="term" value="P:spermatogenesis"/>
    <property type="evidence" value="ECO:0007669"/>
    <property type="project" value="UniProtKB-KW"/>
</dbReference>
<name>A0AAW1TN75_9CUCU</name>
<proteinExistence type="predicted"/>
<dbReference type="CDD" id="cd09972">
    <property type="entry name" value="LOTUS_TDRD_OSKAR"/>
    <property type="match status" value="1"/>
</dbReference>
<organism evidence="7 8">
    <name type="scientific">Henosepilachna vigintioctopunctata</name>
    <dbReference type="NCBI Taxonomy" id="420089"/>
    <lineage>
        <taxon>Eukaryota</taxon>
        <taxon>Metazoa</taxon>
        <taxon>Ecdysozoa</taxon>
        <taxon>Arthropoda</taxon>
        <taxon>Hexapoda</taxon>
        <taxon>Insecta</taxon>
        <taxon>Pterygota</taxon>
        <taxon>Neoptera</taxon>
        <taxon>Endopterygota</taxon>
        <taxon>Coleoptera</taxon>
        <taxon>Polyphaga</taxon>
        <taxon>Cucujiformia</taxon>
        <taxon>Coccinelloidea</taxon>
        <taxon>Coccinellidae</taxon>
        <taxon>Epilachninae</taxon>
        <taxon>Epilachnini</taxon>
        <taxon>Henosepilachna</taxon>
    </lineage>
</organism>
<dbReference type="SUPFAM" id="SSF63748">
    <property type="entry name" value="Tudor/PWWP/MBT"/>
    <property type="match status" value="1"/>
</dbReference>
<keyword evidence="4" id="KW-0221">Differentiation</keyword>
<dbReference type="PANTHER" id="PTHR22948">
    <property type="entry name" value="TUDOR DOMAIN CONTAINING PROTEIN"/>
    <property type="match status" value="1"/>
</dbReference>
<dbReference type="PROSITE" id="PS50304">
    <property type="entry name" value="TUDOR"/>
    <property type="match status" value="1"/>
</dbReference>
<dbReference type="PANTHER" id="PTHR22948:SF76">
    <property type="entry name" value="FI20010P1-RELATED"/>
    <property type="match status" value="1"/>
</dbReference>
<evidence type="ECO:0000256" key="3">
    <source>
        <dbReference type="ARBA" id="ARBA00022737"/>
    </source>
</evidence>
<dbReference type="Gene3D" id="2.40.50.90">
    <property type="match status" value="1"/>
</dbReference>
<dbReference type="Pfam" id="PF12872">
    <property type="entry name" value="OST-HTH"/>
    <property type="match status" value="2"/>
</dbReference>
<keyword evidence="3" id="KW-0677">Repeat</keyword>
<feature type="domain" description="Tudor" evidence="5">
    <location>
        <begin position="514"/>
        <end position="573"/>
    </location>
</feature>
<dbReference type="InterPro" id="IPR025605">
    <property type="entry name" value="OST-HTH/LOTUS_dom"/>
</dbReference>
<evidence type="ECO:0000259" key="6">
    <source>
        <dbReference type="PROSITE" id="PS51644"/>
    </source>
</evidence>
<feature type="domain" description="HTH OST-type" evidence="6">
    <location>
        <begin position="3"/>
        <end position="77"/>
    </location>
</feature>
<keyword evidence="4" id="KW-0744">Spermatogenesis</keyword>
<protein>
    <recommendedName>
        <fullName evidence="9">Tudor domain-containing protein 5</fullName>
    </recommendedName>
</protein>
<evidence type="ECO:0008006" key="9">
    <source>
        <dbReference type="Google" id="ProtNLM"/>
    </source>
</evidence>
<evidence type="ECO:0000259" key="5">
    <source>
        <dbReference type="PROSITE" id="PS50304"/>
    </source>
</evidence>
<evidence type="ECO:0000313" key="8">
    <source>
        <dbReference type="Proteomes" id="UP001431783"/>
    </source>
</evidence>
<gene>
    <name evidence="7" type="ORF">WA026_003393</name>
</gene>
<dbReference type="SMART" id="SM00333">
    <property type="entry name" value="TUDOR"/>
    <property type="match status" value="1"/>
</dbReference>
<dbReference type="Gene3D" id="3.30.420.610">
    <property type="entry name" value="LOTUS domain-like"/>
    <property type="match status" value="2"/>
</dbReference>
<dbReference type="EMBL" id="JARQZJ010000001">
    <property type="protein sequence ID" value="KAK9869646.1"/>
    <property type="molecule type" value="Genomic_DNA"/>
</dbReference>